<dbReference type="AlphaFoldDB" id="A0A2S9MCR8"/>
<comment type="caution">
    <text evidence="1">The sequence shown here is derived from an EMBL/GenBank/DDBJ whole genome shotgun (WGS) entry which is preliminary data.</text>
</comment>
<evidence type="ECO:0000313" key="1">
    <source>
        <dbReference type="EMBL" id="PRF55155.1"/>
    </source>
</evidence>
<reference evidence="1 2" key="1">
    <citation type="submission" date="2018-03" db="EMBL/GenBank/DDBJ databases">
        <authorList>
            <person name="Keele B.F."/>
        </authorList>
    </citation>
    <scope>NUCLEOTIDE SEQUENCE [LARGE SCALE GENOMIC DNA]</scope>
    <source>
        <strain evidence="1 2">AU19729</strain>
    </source>
</reference>
<organism evidence="1 2">
    <name type="scientific">Burkholderia multivorans</name>
    <dbReference type="NCBI Taxonomy" id="87883"/>
    <lineage>
        <taxon>Bacteria</taxon>
        <taxon>Pseudomonadati</taxon>
        <taxon>Pseudomonadota</taxon>
        <taxon>Betaproteobacteria</taxon>
        <taxon>Burkholderiales</taxon>
        <taxon>Burkholderiaceae</taxon>
        <taxon>Burkholderia</taxon>
        <taxon>Burkholderia cepacia complex</taxon>
    </lineage>
</organism>
<gene>
    <name evidence="1" type="ORF">C6Q15_26245</name>
</gene>
<accession>A0A2S9MCR8</accession>
<sequence>MTTIAISGGPLAAAWPRIRRRVSPAAMHAAGCALAFAAVLAGGIHLSNAADWSGLARSGTLLQAARTRVADLERALGTVAPQRNARPLAAARDGTPPVREWGALMLELADLVASSGLHVVSVEPLKADRAAADGRRTVRLVAAGEPAAPARAIGALADFSVLAVPATLRVERGPDGVRIDMSVDVFPTLPGIGSSSAATPAMDGDPFGDAEAFAMADGRLPRLAGLIRDTRSAMVLFDDGDGGFTAVRVGDALGALRVARVDAGAVTLSTSDGPRRLALEDGGRS</sequence>
<dbReference type="Proteomes" id="UP000238982">
    <property type="component" value="Unassembled WGS sequence"/>
</dbReference>
<proteinExistence type="predicted"/>
<evidence type="ECO:0000313" key="2">
    <source>
        <dbReference type="Proteomes" id="UP000238982"/>
    </source>
</evidence>
<protein>
    <submittedName>
        <fullName evidence="1">Pilus assembly protein</fullName>
    </submittedName>
</protein>
<dbReference type="EMBL" id="PVGH01000098">
    <property type="protein sequence ID" value="PRF55155.1"/>
    <property type="molecule type" value="Genomic_DNA"/>
</dbReference>
<dbReference type="RefSeq" id="WP_105796337.1">
    <property type="nucleotide sequence ID" value="NZ_JAHPLO010000030.1"/>
</dbReference>
<name>A0A2S9MCR8_9BURK</name>